<proteinExistence type="predicted"/>
<dbReference type="EMBL" id="BPQI01000265">
    <property type="protein sequence ID" value="GJD59841.1"/>
    <property type="molecule type" value="Genomic_DNA"/>
</dbReference>
<evidence type="ECO:0000256" key="1">
    <source>
        <dbReference type="SAM" id="Phobius"/>
    </source>
</evidence>
<sequence length="156" mass="18015">MSLRLFGYACLAIIAGAIVSTALLIAWWAADRALPVRVHYSWLATENVTPGSYLHIRQEVEYVRDCRAHVDRVVYDSHTHRYFPEDIDYERPPQGLGTHVITFKIWVPEDFQPGPAFYRATPLYACNMLQRYYWPITRPDTVIEFDIVPKGVEAAQ</sequence>
<dbReference type="RefSeq" id="WP_238179823.1">
    <property type="nucleotide sequence ID" value="NZ_BPQI01000265.1"/>
</dbReference>
<protein>
    <submittedName>
        <fullName evidence="3">Uncharacterized protein</fullName>
    </submittedName>
</protein>
<evidence type="ECO:0000313" key="3">
    <source>
        <dbReference type="EMBL" id="VUF16122.1"/>
    </source>
</evidence>
<keyword evidence="1" id="KW-1133">Transmembrane helix</keyword>
<dbReference type="EMBL" id="CABFVH010000099">
    <property type="protein sequence ID" value="VUF16122.1"/>
    <property type="molecule type" value="Genomic_DNA"/>
</dbReference>
<reference evidence="2" key="3">
    <citation type="submission" date="2021-08" db="EMBL/GenBank/DDBJ databases">
        <authorList>
            <person name="Tani A."/>
            <person name="Ola A."/>
            <person name="Ogura Y."/>
            <person name="Katsura K."/>
            <person name="Hayashi T."/>
        </authorList>
    </citation>
    <scope>NUCLEOTIDE SEQUENCE</scope>
    <source>
        <strain evidence="2">DSM 22415</strain>
    </source>
</reference>
<reference evidence="3 4" key="1">
    <citation type="submission" date="2019-06" db="EMBL/GenBank/DDBJ databases">
        <authorList>
            <person name="Rodrigo-Torres L."/>
            <person name="Arahal R. D."/>
            <person name="Lucena T."/>
        </authorList>
    </citation>
    <scope>NUCLEOTIDE SEQUENCE [LARGE SCALE GENOMIC DNA]</scope>
    <source>
        <strain evidence="3 4">SW08-7</strain>
    </source>
</reference>
<evidence type="ECO:0000313" key="2">
    <source>
        <dbReference type="EMBL" id="GJD59841.1"/>
    </source>
</evidence>
<keyword evidence="1" id="KW-0812">Transmembrane</keyword>
<dbReference type="AlphaFoldDB" id="A0A564G7U6"/>
<feature type="transmembrane region" description="Helical" evidence="1">
    <location>
        <begin position="6"/>
        <end position="30"/>
    </location>
</feature>
<keyword evidence="1" id="KW-0472">Membrane</keyword>
<evidence type="ECO:0000313" key="4">
    <source>
        <dbReference type="Proteomes" id="UP000401717"/>
    </source>
</evidence>
<evidence type="ECO:0000313" key="5">
    <source>
        <dbReference type="Proteomes" id="UP001055303"/>
    </source>
</evidence>
<keyword evidence="5" id="KW-1185">Reference proteome</keyword>
<accession>A0A564G7U6</accession>
<dbReference type="Proteomes" id="UP001055303">
    <property type="component" value="Unassembled WGS sequence"/>
</dbReference>
<organism evidence="3 4">
    <name type="scientific">Methylobacterium dankookense</name>
    <dbReference type="NCBI Taxonomy" id="560405"/>
    <lineage>
        <taxon>Bacteria</taxon>
        <taxon>Pseudomonadati</taxon>
        <taxon>Pseudomonadota</taxon>
        <taxon>Alphaproteobacteria</taxon>
        <taxon>Hyphomicrobiales</taxon>
        <taxon>Methylobacteriaceae</taxon>
        <taxon>Methylobacterium</taxon>
    </lineage>
</organism>
<name>A0A564G7U6_9HYPH</name>
<dbReference type="Proteomes" id="UP000401717">
    <property type="component" value="Unassembled WGS sequence"/>
</dbReference>
<gene>
    <name evidence="2" type="ORF">IFDJLNFL_5772</name>
    <name evidence="3" type="ORF">MTDSW087_05879</name>
</gene>
<reference evidence="2" key="2">
    <citation type="journal article" date="2021" name="Front. Microbiol.">
        <title>Comprehensive Comparative Genomics and Phenotyping of Methylobacterium Species.</title>
        <authorList>
            <person name="Alessa O."/>
            <person name="Ogura Y."/>
            <person name="Fujitani Y."/>
            <person name="Takami H."/>
            <person name="Hayashi T."/>
            <person name="Sahin N."/>
            <person name="Tani A."/>
        </authorList>
    </citation>
    <scope>NUCLEOTIDE SEQUENCE</scope>
    <source>
        <strain evidence="2">DSM 22415</strain>
    </source>
</reference>